<keyword evidence="2" id="KW-1185">Reference proteome</keyword>
<accession>G9YGX0</accession>
<protein>
    <submittedName>
        <fullName evidence="1">Uncharacterized protein</fullName>
    </submittedName>
</protein>
<dbReference type="AlphaFoldDB" id="G9YGX0"/>
<dbReference type="Proteomes" id="UP000005481">
    <property type="component" value="Unassembled WGS sequence"/>
</dbReference>
<organism evidence="1 2">
    <name type="scientific">Anaeroglobus geminatus F0357</name>
    <dbReference type="NCBI Taxonomy" id="861450"/>
    <lineage>
        <taxon>Bacteria</taxon>
        <taxon>Bacillati</taxon>
        <taxon>Bacillota</taxon>
        <taxon>Negativicutes</taxon>
        <taxon>Veillonellales</taxon>
        <taxon>Veillonellaceae</taxon>
        <taxon>Anaeroglobus</taxon>
    </lineage>
</organism>
<evidence type="ECO:0000313" key="1">
    <source>
        <dbReference type="EMBL" id="EHM41668.1"/>
    </source>
</evidence>
<sequence length="62" mass="7335">MSVLLFFDGRRCDAYLPLGDELFRFPRRRDVRNCALFQQCGQDYAENGCSELLIKIYGFFFL</sequence>
<proteinExistence type="predicted"/>
<gene>
    <name evidence="1" type="ORF">HMPREF0080_00890</name>
</gene>
<dbReference type="EMBL" id="AGCJ01000030">
    <property type="protein sequence ID" value="EHM41668.1"/>
    <property type="molecule type" value="Genomic_DNA"/>
</dbReference>
<evidence type="ECO:0000313" key="2">
    <source>
        <dbReference type="Proteomes" id="UP000005481"/>
    </source>
</evidence>
<name>G9YGX0_9FIRM</name>
<reference evidence="1 2" key="1">
    <citation type="submission" date="2011-08" db="EMBL/GenBank/DDBJ databases">
        <authorList>
            <person name="Weinstock G."/>
            <person name="Sodergren E."/>
            <person name="Clifton S."/>
            <person name="Fulton L."/>
            <person name="Fulton B."/>
            <person name="Courtney L."/>
            <person name="Fronick C."/>
            <person name="Harrison M."/>
            <person name="Strong C."/>
            <person name="Farmer C."/>
            <person name="Delahaunty K."/>
            <person name="Markovic C."/>
            <person name="Hall O."/>
            <person name="Minx P."/>
            <person name="Tomlinson C."/>
            <person name="Mitreva M."/>
            <person name="Hou S."/>
            <person name="Chen J."/>
            <person name="Wollam A."/>
            <person name="Pepin K.H."/>
            <person name="Johnson M."/>
            <person name="Bhonagiri V."/>
            <person name="Zhang X."/>
            <person name="Suruliraj S."/>
            <person name="Warren W."/>
            <person name="Chinwalla A."/>
            <person name="Mardis E.R."/>
            <person name="Wilson R.K."/>
        </authorList>
    </citation>
    <scope>NUCLEOTIDE SEQUENCE [LARGE SCALE GENOMIC DNA]</scope>
    <source>
        <strain evidence="1 2">F0357</strain>
    </source>
</reference>
<dbReference type="HOGENOM" id="CLU_2894039_0_0_9"/>
<comment type="caution">
    <text evidence="1">The sequence shown here is derived from an EMBL/GenBank/DDBJ whole genome shotgun (WGS) entry which is preliminary data.</text>
</comment>